<dbReference type="GO" id="GO:0070974">
    <property type="term" value="F:POU domain binding"/>
    <property type="evidence" value="ECO:0007669"/>
    <property type="project" value="InterPro"/>
</dbReference>
<feature type="compositionally biased region" description="Low complexity" evidence="4">
    <location>
        <begin position="137"/>
        <end position="148"/>
    </location>
</feature>
<feature type="domain" description="OCA" evidence="5">
    <location>
        <begin position="112"/>
        <end position="134"/>
    </location>
</feature>
<keyword evidence="1" id="KW-0805">Transcription regulation</keyword>
<dbReference type="RefSeq" id="XP_027268119.2">
    <property type="nucleotide sequence ID" value="XM_027412318.2"/>
</dbReference>
<protein>
    <submittedName>
        <fullName evidence="7">Uncharacterized protein C11orf53 homolog</fullName>
    </submittedName>
</protein>
<evidence type="ECO:0000256" key="3">
    <source>
        <dbReference type="ARBA" id="ARBA00023163"/>
    </source>
</evidence>
<dbReference type="InterPro" id="IPR047571">
    <property type="entry name" value="OCA"/>
</dbReference>
<reference evidence="7" key="3">
    <citation type="submission" date="2025-08" db="UniProtKB">
        <authorList>
            <consortium name="RefSeq"/>
        </authorList>
    </citation>
    <scope>IDENTIFICATION</scope>
    <source>
        <strain evidence="7">17A/GY</strain>
        <tissue evidence="7">Liver</tissue>
    </source>
</reference>
<keyword evidence="3" id="KW-0804">Transcription</keyword>
<dbReference type="PANTHER" id="PTHR28376:SF1">
    <property type="entry name" value="POU DOMAIN CLASS 2-ASSOCIATING FACTOR 2"/>
    <property type="match status" value="1"/>
</dbReference>
<evidence type="ECO:0000256" key="4">
    <source>
        <dbReference type="SAM" id="MobiDB-lite"/>
    </source>
</evidence>
<evidence type="ECO:0000313" key="6">
    <source>
        <dbReference type="Proteomes" id="UP001108280"/>
    </source>
</evidence>
<proteinExistence type="predicted"/>
<dbReference type="OrthoDB" id="9892004at2759"/>
<feature type="region of interest" description="Disordered" evidence="4">
    <location>
        <begin position="350"/>
        <end position="381"/>
    </location>
</feature>
<keyword evidence="6" id="KW-1185">Reference proteome</keyword>
<dbReference type="InterPro" id="IPR037655">
    <property type="entry name" value="POU2AF2"/>
</dbReference>
<dbReference type="PROSITE" id="PS52003">
    <property type="entry name" value="OCA"/>
    <property type="match status" value="1"/>
</dbReference>
<keyword evidence="2" id="KW-0010">Activator</keyword>
<dbReference type="PANTHER" id="PTHR28376">
    <property type="entry name" value="RGD1562914"/>
    <property type="match status" value="1"/>
</dbReference>
<feature type="compositionally biased region" description="Polar residues" evidence="4">
    <location>
        <begin position="288"/>
        <end position="301"/>
    </location>
</feature>
<dbReference type="GO" id="GO:0005634">
    <property type="term" value="C:nucleus"/>
    <property type="evidence" value="ECO:0007669"/>
    <property type="project" value="TreeGrafter"/>
</dbReference>
<name>A0A9J7JNE8_CRIGR</name>
<gene>
    <name evidence="7" type="primary">CUNH11orf53</name>
</gene>
<organism evidence="6 7">
    <name type="scientific">Cricetulus griseus</name>
    <name type="common">Chinese hamster</name>
    <name type="synonym">Cricetulus barabensis griseus</name>
    <dbReference type="NCBI Taxonomy" id="10029"/>
    <lineage>
        <taxon>Eukaryota</taxon>
        <taxon>Metazoa</taxon>
        <taxon>Chordata</taxon>
        <taxon>Craniata</taxon>
        <taxon>Vertebrata</taxon>
        <taxon>Euteleostomi</taxon>
        <taxon>Mammalia</taxon>
        <taxon>Eutheria</taxon>
        <taxon>Euarchontoglires</taxon>
        <taxon>Glires</taxon>
        <taxon>Rodentia</taxon>
        <taxon>Myomorpha</taxon>
        <taxon>Muroidea</taxon>
        <taxon>Cricetidae</taxon>
        <taxon>Cricetinae</taxon>
        <taxon>Cricetulus</taxon>
    </lineage>
</organism>
<dbReference type="KEGG" id="cge:100753897"/>
<evidence type="ECO:0000259" key="5">
    <source>
        <dbReference type="PROSITE" id="PS52003"/>
    </source>
</evidence>
<accession>A0A9J7JNE8</accession>
<dbReference type="GO" id="GO:0003713">
    <property type="term" value="F:transcription coactivator activity"/>
    <property type="evidence" value="ECO:0007669"/>
    <property type="project" value="TreeGrafter"/>
</dbReference>
<dbReference type="Pfam" id="PF17721">
    <property type="entry name" value="POU2AF2"/>
    <property type="match status" value="1"/>
</dbReference>
<evidence type="ECO:0000256" key="1">
    <source>
        <dbReference type="ARBA" id="ARBA00023015"/>
    </source>
</evidence>
<feature type="region of interest" description="Disordered" evidence="4">
    <location>
        <begin position="131"/>
        <end position="155"/>
    </location>
</feature>
<dbReference type="GeneID" id="100753897"/>
<reference evidence="6" key="2">
    <citation type="journal article" date="2020" name="Biotechnol. Bioeng.">
        <title>Chromosome-scale scaffolds for the Chinese hamster reference genome assembly to facilitate the study of the CHO epigenome.</title>
        <authorList>
            <person name="Hilliard W."/>
            <person name="MacDonald M."/>
            <person name="Lee K.H."/>
        </authorList>
    </citation>
    <scope>NUCLEOTIDE SEQUENCE [LARGE SCALE GENOMIC DNA]</scope>
    <source>
        <strain evidence="6">17A/GY</strain>
    </source>
</reference>
<feature type="region of interest" description="Disordered" evidence="4">
    <location>
        <begin position="288"/>
        <end position="307"/>
    </location>
</feature>
<reference evidence="6" key="1">
    <citation type="journal article" date="2018" name="Biotechnol. Bioeng.">
        <title>A reference genome of the Chinese hamster based on a hybrid assembly strategy.</title>
        <authorList>
            <person name="Rupp O."/>
            <person name="MacDonald M.L."/>
            <person name="Li S."/>
            <person name="Dhiman H."/>
            <person name="Polson S."/>
            <person name="Griep S."/>
            <person name="Heffner K."/>
            <person name="Hernandez I."/>
            <person name="Brinkrolf K."/>
            <person name="Jadhav V."/>
            <person name="Samoudi M."/>
            <person name="Hao H."/>
            <person name="Kingham B."/>
            <person name="Goesmann A."/>
            <person name="Betenbaugh M.J."/>
            <person name="Lewis N.E."/>
            <person name="Borth N."/>
            <person name="Lee K.H."/>
        </authorList>
    </citation>
    <scope>NUCLEOTIDE SEQUENCE [LARGE SCALE GENOMIC DNA]</scope>
    <source>
        <strain evidence="6">17A/GY</strain>
    </source>
</reference>
<dbReference type="CTD" id="341032"/>
<dbReference type="AlphaFoldDB" id="A0A9J7JNE8"/>
<dbReference type="GO" id="GO:0043565">
    <property type="term" value="F:sequence-specific DNA binding"/>
    <property type="evidence" value="ECO:0007669"/>
    <property type="project" value="TreeGrafter"/>
</dbReference>
<dbReference type="RefSeq" id="XP_007627284.3">
    <property type="nucleotide sequence ID" value="XM_007629094.4"/>
</dbReference>
<dbReference type="Proteomes" id="UP001108280">
    <property type="component" value="Chromosome 4"/>
</dbReference>
<evidence type="ECO:0000256" key="2">
    <source>
        <dbReference type="ARBA" id="ARBA00023159"/>
    </source>
</evidence>
<evidence type="ECO:0000313" key="7">
    <source>
        <dbReference type="RefSeq" id="XP_027268119.2"/>
    </source>
</evidence>
<sequence length="389" mass="42717">MGAEELEPPALSVIMPSFCLWGYSQLEEVQPQRTGCHSHDRLLVKCRDVPDPKARRKVIPETGDTEQARDKLEQGSKTSQIKFILSRTVEEKWEGGEGGEERGKGVSGDYSKRVYQGVRVKHTVKDLLAEKRSRQTSNSRLNGSVSSSQPPFVQMPGSPVMSGYYGVRRSFLSDSDFHTSKQFSNDLYTSSMTKPFTCESSAGQSHTGLLESYLAEPYGDYRPPALTSTPSSLFSTSTLPPLLPPPFPNDPTHFVFRDSWEQTVSDGLSQPDPVPADALQTLPPSTSCLSQLESGSSTQHRSMGWGASLPGAQPYSLHALEDLHHTPGYPAPSSYPFTSFMTVSSDLQPKVVPLSPEEGSDASSLHDPSPWTKEDGSMAWGSYECRRAY</sequence>